<evidence type="ECO:0000313" key="1">
    <source>
        <dbReference type="EMBL" id="TRY19382.1"/>
    </source>
</evidence>
<reference evidence="1 2" key="1">
    <citation type="submission" date="2019-07" db="EMBL/GenBank/DDBJ databases">
        <authorList>
            <person name="Zhou L.-Y."/>
        </authorList>
    </citation>
    <scope>NUCLEOTIDE SEQUENCE [LARGE SCALE GENOMIC DNA]</scope>
    <source>
        <strain evidence="1 2">YIM 101269</strain>
    </source>
</reference>
<protein>
    <submittedName>
        <fullName evidence="1">DUF3107 domain-containing protein</fullName>
    </submittedName>
</protein>
<organism evidence="1 2">
    <name type="scientific">Tessaracoccus rhinocerotis</name>
    <dbReference type="NCBI Taxonomy" id="1689449"/>
    <lineage>
        <taxon>Bacteria</taxon>
        <taxon>Bacillati</taxon>
        <taxon>Actinomycetota</taxon>
        <taxon>Actinomycetes</taxon>
        <taxon>Propionibacteriales</taxon>
        <taxon>Propionibacteriaceae</taxon>
        <taxon>Tessaracoccus</taxon>
    </lineage>
</organism>
<evidence type="ECO:0000313" key="2">
    <source>
        <dbReference type="Proteomes" id="UP000317638"/>
    </source>
</evidence>
<accession>A0A553K3V4</accession>
<dbReference type="EMBL" id="VKKG01000001">
    <property type="protein sequence ID" value="TRY19382.1"/>
    <property type="molecule type" value="Genomic_DNA"/>
</dbReference>
<gene>
    <name evidence="1" type="ORF">FOJ82_00230</name>
</gene>
<dbReference type="RefSeq" id="WP_143936471.1">
    <property type="nucleotide sequence ID" value="NZ_VKKG01000001.1"/>
</dbReference>
<dbReference type="Proteomes" id="UP000317638">
    <property type="component" value="Unassembled WGS sequence"/>
</dbReference>
<dbReference type="InterPro" id="IPR021456">
    <property type="entry name" value="DUF3107"/>
</dbReference>
<keyword evidence="2" id="KW-1185">Reference proteome</keyword>
<dbReference type="AlphaFoldDB" id="A0A553K3V4"/>
<dbReference type="OrthoDB" id="3268468at2"/>
<proteinExistence type="predicted"/>
<dbReference type="Pfam" id="PF11305">
    <property type="entry name" value="DUF3107"/>
    <property type="match status" value="1"/>
</dbReference>
<comment type="caution">
    <text evidence="1">The sequence shown here is derived from an EMBL/GenBank/DDBJ whole genome shotgun (WGS) entry which is preliminary data.</text>
</comment>
<sequence length="74" mass="7686">MDVKIGIADVARELTVKTELAADEVVTTLASALDKGGLFELTDDKGRRVVVPAAKVAYVDLGAADERPVGFGAV</sequence>
<name>A0A553K3V4_9ACTN</name>